<reference evidence="2 3" key="1">
    <citation type="journal article" date="2018" name="Evol. Lett.">
        <title>Horizontal gene cluster transfer increased hallucinogenic mushroom diversity.</title>
        <authorList>
            <person name="Reynolds H.T."/>
            <person name="Vijayakumar V."/>
            <person name="Gluck-Thaler E."/>
            <person name="Korotkin H.B."/>
            <person name="Matheny P.B."/>
            <person name="Slot J.C."/>
        </authorList>
    </citation>
    <scope>NUCLEOTIDE SEQUENCE [LARGE SCALE GENOMIC DNA]</scope>
    <source>
        <strain evidence="2 3">2631</strain>
    </source>
</reference>
<dbReference type="InParanoid" id="A0A409VRV6"/>
<evidence type="ECO:0000313" key="3">
    <source>
        <dbReference type="Proteomes" id="UP000283269"/>
    </source>
</evidence>
<accession>A0A409VRV6</accession>
<name>A0A409VRV6_PSICY</name>
<evidence type="ECO:0000313" key="2">
    <source>
        <dbReference type="EMBL" id="PPQ68988.1"/>
    </source>
</evidence>
<evidence type="ECO:0000256" key="1">
    <source>
        <dbReference type="SAM" id="MobiDB-lite"/>
    </source>
</evidence>
<organism evidence="2 3">
    <name type="scientific">Psilocybe cyanescens</name>
    <dbReference type="NCBI Taxonomy" id="93625"/>
    <lineage>
        <taxon>Eukaryota</taxon>
        <taxon>Fungi</taxon>
        <taxon>Dikarya</taxon>
        <taxon>Basidiomycota</taxon>
        <taxon>Agaricomycotina</taxon>
        <taxon>Agaricomycetes</taxon>
        <taxon>Agaricomycetidae</taxon>
        <taxon>Agaricales</taxon>
        <taxon>Agaricineae</taxon>
        <taxon>Strophariaceae</taxon>
        <taxon>Psilocybe</taxon>
    </lineage>
</organism>
<dbReference type="AlphaFoldDB" id="A0A409VRV6"/>
<dbReference type="OrthoDB" id="3267700at2759"/>
<dbReference type="Proteomes" id="UP000283269">
    <property type="component" value="Unassembled WGS sequence"/>
</dbReference>
<sequence>MFSRGSHGLNADATKIGPNEPKYPSNLSAVLYELGQYLECITAIRKAWTRLRARNPTEGKLPTPIESDPLAIKLATRFAKANVNTVASKAASLHDMLSPDVDLDTDIEKFVKLEREGSDDTKIQEMKAAWDQWQNLRDECAQHTSAECGKITDSAAARLRATPILKSSP</sequence>
<comment type="caution">
    <text evidence="2">The sequence shown here is derived from an EMBL/GenBank/DDBJ whole genome shotgun (WGS) entry which is preliminary data.</text>
</comment>
<protein>
    <submittedName>
        <fullName evidence="2">Uncharacterized protein</fullName>
    </submittedName>
</protein>
<keyword evidence="3" id="KW-1185">Reference proteome</keyword>
<feature type="region of interest" description="Disordered" evidence="1">
    <location>
        <begin position="1"/>
        <end position="20"/>
    </location>
</feature>
<dbReference type="SUPFAM" id="SSF48452">
    <property type="entry name" value="TPR-like"/>
    <property type="match status" value="1"/>
</dbReference>
<proteinExistence type="predicted"/>
<dbReference type="STRING" id="93625.A0A409VRV6"/>
<gene>
    <name evidence="2" type="ORF">CVT25_009173</name>
</gene>
<dbReference type="InterPro" id="IPR011990">
    <property type="entry name" value="TPR-like_helical_dom_sf"/>
</dbReference>
<dbReference type="EMBL" id="NHYD01003945">
    <property type="protein sequence ID" value="PPQ68988.1"/>
    <property type="molecule type" value="Genomic_DNA"/>
</dbReference>